<feature type="region of interest" description="Disordered" evidence="1">
    <location>
        <begin position="120"/>
        <end position="147"/>
    </location>
</feature>
<protein>
    <submittedName>
        <fullName evidence="2">Uncharacterized protein</fullName>
    </submittedName>
</protein>
<feature type="compositionally biased region" description="Pro residues" evidence="1">
    <location>
        <begin position="83"/>
        <end position="102"/>
    </location>
</feature>
<feature type="compositionally biased region" description="Basic and acidic residues" evidence="1">
    <location>
        <begin position="120"/>
        <end position="133"/>
    </location>
</feature>
<gene>
    <name evidence="2" type="ORF">WN944_003566</name>
</gene>
<feature type="compositionally biased region" description="Polar residues" evidence="1">
    <location>
        <begin position="135"/>
        <end position="147"/>
    </location>
</feature>
<reference evidence="2 3" key="1">
    <citation type="submission" date="2024-05" db="EMBL/GenBank/DDBJ databases">
        <title>Haplotype-resolved chromosome-level genome assembly of Huyou (Citrus changshanensis).</title>
        <authorList>
            <person name="Miao C."/>
            <person name="Chen W."/>
            <person name="Wu Y."/>
            <person name="Wang L."/>
            <person name="Zhao S."/>
            <person name="Grierson D."/>
            <person name="Xu C."/>
            <person name="Chen K."/>
        </authorList>
    </citation>
    <scope>NUCLEOTIDE SEQUENCE [LARGE SCALE GENOMIC DNA]</scope>
    <source>
        <strain evidence="2">01-14</strain>
        <tissue evidence="2">Leaf</tissue>
    </source>
</reference>
<dbReference type="AlphaFoldDB" id="A0AAP0LYT2"/>
<dbReference type="EMBL" id="JBCGBO010000006">
    <property type="protein sequence ID" value="KAK9192873.1"/>
    <property type="molecule type" value="Genomic_DNA"/>
</dbReference>
<dbReference type="Proteomes" id="UP001428341">
    <property type="component" value="Unassembled WGS sequence"/>
</dbReference>
<feature type="region of interest" description="Disordered" evidence="1">
    <location>
        <begin position="54"/>
        <end position="104"/>
    </location>
</feature>
<comment type="caution">
    <text evidence="2">The sequence shown here is derived from an EMBL/GenBank/DDBJ whole genome shotgun (WGS) entry which is preliminary data.</text>
</comment>
<name>A0AAP0LYT2_9ROSI</name>
<keyword evidence="3" id="KW-1185">Reference proteome</keyword>
<accession>A0AAP0LYT2</accession>
<evidence type="ECO:0000313" key="3">
    <source>
        <dbReference type="Proteomes" id="UP001428341"/>
    </source>
</evidence>
<evidence type="ECO:0000313" key="2">
    <source>
        <dbReference type="EMBL" id="KAK9192873.1"/>
    </source>
</evidence>
<sequence>MELNHIPLDQSDILYTSLRPNHEMFMIPTPSLHSQPHNRGIIIKEEKPDYTNFLFQDSQDPYEDFTPVPSPSPYKFPGSSSSPYPPFSSQPDHFPQPAPPSPKSQYCPWTCVPGCSHPEKIFKKNKDPNRDPDETGSSSSEDASISL</sequence>
<organism evidence="2 3">
    <name type="scientific">Citrus x changshan-huyou</name>
    <dbReference type="NCBI Taxonomy" id="2935761"/>
    <lineage>
        <taxon>Eukaryota</taxon>
        <taxon>Viridiplantae</taxon>
        <taxon>Streptophyta</taxon>
        <taxon>Embryophyta</taxon>
        <taxon>Tracheophyta</taxon>
        <taxon>Spermatophyta</taxon>
        <taxon>Magnoliopsida</taxon>
        <taxon>eudicotyledons</taxon>
        <taxon>Gunneridae</taxon>
        <taxon>Pentapetalae</taxon>
        <taxon>rosids</taxon>
        <taxon>malvids</taxon>
        <taxon>Sapindales</taxon>
        <taxon>Rutaceae</taxon>
        <taxon>Aurantioideae</taxon>
        <taxon>Citrus</taxon>
    </lineage>
</organism>
<proteinExistence type="predicted"/>
<evidence type="ECO:0000256" key="1">
    <source>
        <dbReference type="SAM" id="MobiDB-lite"/>
    </source>
</evidence>